<evidence type="ECO:0000256" key="8">
    <source>
        <dbReference type="ARBA" id="ARBA00029556"/>
    </source>
</evidence>
<dbReference type="OrthoDB" id="10261524at2759"/>
<evidence type="ECO:0000313" key="10">
    <source>
        <dbReference type="Proteomes" id="UP000224006"/>
    </source>
</evidence>
<organism evidence="9 10">
    <name type="scientific">Besnoitia besnoiti</name>
    <name type="common">Apicomplexan protozoan</name>
    <dbReference type="NCBI Taxonomy" id="94643"/>
    <lineage>
        <taxon>Eukaryota</taxon>
        <taxon>Sar</taxon>
        <taxon>Alveolata</taxon>
        <taxon>Apicomplexa</taxon>
        <taxon>Conoidasida</taxon>
        <taxon>Coccidia</taxon>
        <taxon>Eucoccidiorida</taxon>
        <taxon>Eimeriorina</taxon>
        <taxon>Sarcocystidae</taxon>
        <taxon>Besnoitia</taxon>
    </lineage>
</organism>
<name>A0A2A9MN73_BESBE</name>
<sequence length="185" mass="20561">MDSYLNRGNAVLCTVLACLAIAALGNHFSTHLLQAEPTGEVSIADVYEFGFNQALQGEQAQVSLNINADLTSCFNWNTKQLFVYVVVRYETPKHSRNEVIIWDRIVTDPEDAILEFEGVMNSYPLRDHGRGLRNRTVTVSLEYAYHPIVGSIRSSHVTSSTYTLPSSYFRYNPGKNGEGRAAPAA</sequence>
<dbReference type="STRING" id="94643.A0A2A9MN73"/>
<keyword evidence="7" id="KW-0472">Membrane</keyword>
<dbReference type="PROSITE" id="PS51257">
    <property type="entry name" value="PROKAR_LIPOPROTEIN"/>
    <property type="match status" value="1"/>
</dbReference>
<dbReference type="GeneID" id="40309065"/>
<dbReference type="PANTHER" id="PTHR12804">
    <property type="entry name" value="MICROSOMAL SIGNAL PEPTIDASE 23 KD SUBUNIT SPC22/23"/>
    <property type="match status" value="1"/>
</dbReference>
<keyword evidence="6" id="KW-1133">Transmembrane helix</keyword>
<comment type="caution">
    <text evidence="9">The sequence shown here is derived from an EMBL/GenBank/DDBJ whole genome shotgun (WGS) entry which is preliminary data.</text>
</comment>
<keyword evidence="3" id="KW-0812">Transmembrane</keyword>
<dbReference type="GO" id="GO:0005787">
    <property type="term" value="C:signal peptidase complex"/>
    <property type="evidence" value="ECO:0007669"/>
    <property type="project" value="InterPro"/>
</dbReference>
<evidence type="ECO:0000256" key="1">
    <source>
        <dbReference type="ARBA" id="ARBA00004648"/>
    </source>
</evidence>
<dbReference type="GO" id="GO:0006465">
    <property type="term" value="P:signal peptide processing"/>
    <property type="evidence" value="ECO:0007669"/>
    <property type="project" value="InterPro"/>
</dbReference>
<accession>A0A2A9MN73</accession>
<dbReference type="VEuPathDB" id="ToxoDB:BESB_040840"/>
<gene>
    <name evidence="9" type="ORF">BESB_040840</name>
</gene>
<protein>
    <recommendedName>
        <fullName evidence="8">Signal peptidase complex subunit 3</fullName>
    </recommendedName>
</protein>
<dbReference type="PIRSF" id="PIRSF016089">
    <property type="entry name" value="SPC22"/>
    <property type="match status" value="1"/>
</dbReference>
<keyword evidence="5" id="KW-0735">Signal-anchor</keyword>
<keyword evidence="10" id="KW-1185">Reference proteome</keyword>
<dbReference type="EMBL" id="NWUJ01000002">
    <property type="protein sequence ID" value="PFH37626.1"/>
    <property type="molecule type" value="Genomic_DNA"/>
</dbReference>
<proteinExistence type="inferred from homology"/>
<dbReference type="RefSeq" id="XP_029221635.1">
    <property type="nucleotide sequence ID" value="XM_029362670.1"/>
</dbReference>
<keyword evidence="4" id="KW-0256">Endoplasmic reticulum</keyword>
<dbReference type="PANTHER" id="PTHR12804:SF0">
    <property type="entry name" value="SIGNAL PEPTIDASE COMPLEX SUBUNIT 3"/>
    <property type="match status" value="1"/>
</dbReference>
<evidence type="ECO:0000256" key="3">
    <source>
        <dbReference type="ARBA" id="ARBA00022692"/>
    </source>
</evidence>
<comment type="similarity">
    <text evidence="2">Belongs to the SPCS3 family.</text>
</comment>
<dbReference type="KEGG" id="bbes:BESB_040840"/>
<evidence type="ECO:0000256" key="7">
    <source>
        <dbReference type="ARBA" id="ARBA00023136"/>
    </source>
</evidence>
<dbReference type="Pfam" id="PF04573">
    <property type="entry name" value="SPC22"/>
    <property type="match status" value="1"/>
</dbReference>
<comment type="subcellular location">
    <subcellularLocation>
        <location evidence="1">Endoplasmic reticulum membrane</location>
        <topology evidence="1">Single-pass type II membrane protein</topology>
    </subcellularLocation>
</comment>
<dbReference type="Proteomes" id="UP000224006">
    <property type="component" value="Chromosome II"/>
</dbReference>
<reference evidence="9 10" key="1">
    <citation type="submission" date="2017-09" db="EMBL/GenBank/DDBJ databases">
        <title>Genome sequencing of Besnoitia besnoiti strain Bb-Ger1.</title>
        <authorList>
            <person name="Schares G."/>
            <person name="Venepally P."/>
            <person name="Lorenzi H.A."/>
        </authorList>
    </citation>
    <scope>NUCLEOTIDE SEQUENCE [LARGE SCALE GENOMIC DNA]</scope>
    <source>
        <strain evidence="9 10">Bb-Ger1</strain>
    </source>
</reference>
<dbReference type="AlphaFoldDB" id="A0A2A9MN73"/>
<dbReference type="GO" id="GO:0045047">
    <property type="term" value="P:protein targeting to ER"/>
    <property type="evidence" value="ECO:0007669"/>
    <property type="project" value="TreeGrafter"/>
</dbReference>
<evidence type="ECO:0000256" key="4">
    <source>
        <dbReference type="ARBA" id="ARBA00022824"/>
    </source>
</evidence>
<evidence type="ECO:0000256" key="6">
    <source>
        <dbReference type="ARBA" id="ARBA00022989"/>
    </source>
</evidence>
<evidence type="ECO:0000256" key="2">
    <source>
        <dbReference type="ARBA" id="ARBA00009289"/>
    </source>
</evidence>
<evidence type="ECO:0000313" key="9">
    <source>
        <dbReference type="EMBL" id="PFH37626.1"/>
    </source>
</evidence>
<evidence type="ECO:0000256" key="5">
    <source>
        <dbReference type="ARBA" id="ARBA00022968"/>
    </source>
</evidence>
<dbReference type="InterPro" id="IPR007653">
    <property type="entry name" value="SPC3"/>
</dbReference>